<evidence type="ECO:0000259" key="1">
    <source>
        <dbReference type="Pfam" id="PF06890"/>
    </source>
</evidence>
<feature type="domain" description="Bacteriophage Mu Gp45 N-terminal" evidence="1">
    <location>
        <begin position="21"/>
        <end position="86"/>
    </location>
</feature>
<evidence type="ECO:0000313" key="3">
    <source>
        <dbReference type="Proteomes" id="UP000305202"/>
    </source>
</evidence>
<dbReference type="PIRSF" id="PIRSF012337">
    <property type="entry name" value="gp45"/>
    <property type="match status" value="1"/>
</dbReference>
<dbReference type="InterPro" id="IPR014462">
    <property type="entry name" value="Phage_Mu_Gp45"/>
</dbReference>
<dbReference type="RefSeq" id="WP_136987960.1">
    <property type="nucleotide sequence ID" value="NZ_SZPQ01000001.1"/>
</dbReference>
<dbReference type="InterPro" id="IPR053861">
    <property type="entry name" value="Phage_Mu_Gp45_N"/>
</dbReference>
<comment type="caution">
    <text evidence="2">The sequence shown here is derived from an EMBL/GenBank/DDBJ whole genome shotgun (WGS) entry which is preliminary data.</text>
</comment>
<proteinExistence type="predicted"/>
<dbReference type="NCBIfam" id="TIGR01644">
    <property type="entry name" value="phage_P2_V"/>
    <property type="match status" value="1"/>
</dbReference>
<keyword evidence="3" id="KW-1185">Reference proteome</keyword>
<reference evidence="2 3" key="1">
    <citation type="submission" date="2019-04" db="EMBL/GenBank/DDBJ databases">
        <authorList>
            <person name="Li M."/>
            <person name="Gao C."/>
        </authorList>
    </citation>
    <scope>NUCLEOTIDE SEQUENCE [LARGE SCALE GENOMIC DNA]</scope>
    <source>
        <strain evidence="2 3">BGMRC 2031</strain>
    </source>
</reference>
<protein>
    <submittedName>
        <fullName evidence="2">Phage baseplate assembly protein V</fullName>
    </submittedName>
</protein>
<name>A0ABY2SR28_9HYPH</name>
<dbReference type="Proteomes" id="UP000305202">
    <property type="component" value="Unassembled WGS sequence"/>
</dbReference>
<accession>A0ABY2SR28</accession>
<dbReference type="Pfam" id="PF06890">
    <property type="entry name" value="Phage_Mu_Gp45"/>
    <property type="match status" value="1"/>
</dbReference>
<organism evidence="2 3">
    <name type="scientific">Martelella alba</name>
    <dbReference type="NCBI Taxonomy" id="2590451"/>
    <lineage>
        <taxon>Bacteria</taxon>
        <taxon>Pseudomonadati</taxon>
        <taxon>Pseudomonadota</taxon>
        <taxon>Alphaproteobacteria</taxon>
        <taxon>Hyphomicrobiales</taxon>
        <taxon>Aurantimonadaceae</taxon>
        <taxon>Martelella</taxon>
    </lineage>
</organism>
<evidence type="ECO:0000313" key="2">
    <source>
        <dbReference type="EMBL" id="TKI08669.1"/>
    </source>
</evidence>
<gene>
    <name evidence="2" type="ORF">FCN80_01050</name>
</gene>
<sequence>MWDQIDSRIRAALRGIRFAFRGRLTRVNSALKIQQVQLNGFAGEQLQDAEMFQHFGFTSCPPAGTQCIILPLGGQTSHSIIIATENDTLRIAQLASGETAIYSAEGAYVAIKKGRVVDVDCDEYHVKCKKYTVESEDYNVAATNGAEFDTPLLKGTQEIADGKSTIDEIRAIYDEHTHHHDDPAGVTDPPNQQM</sequence>
<dbReference type="InterPro" id="IPR013046">
    <property type="entry name" value="GpV/Gp45"/>
</dbReference>
<dbReference type="EMBL" id="SZPQ01000001">
    <property type="protein sequence ID" value="TKI08669.1"/>
    <property type="molecule type" value="Genomic_DNA"/>
</dbReference>